<evidence type="ECO:0000259" key="6">
    <source>
        <dbReference type="PROSITE" id="PS50893"/>
    </source>
</evidence>
<evidence type="ECO:0000256" key="2">
    <source>
        <dbReference type="ARBA" id="ARBA00022448"/>
    </source>
</evidence>
<dbReference type="Pfam" id="PF00005">
    <property type="entry name" value="ABC_tran"/>
    <property type="match status" value="1"/>
</dbReference>
<dbReference type="Proteomes" id="UP000198615">
    <property type="component" value="Unassembled WGS sequence"/>
</dbReference>
<keyword evidence="4 7" id="KW-0067">ATP-binding</keyword>
<name>A0A8G2BFX2_9PROT</name>
<accession>A0A8G2BFX2</accession>
<dbReference type="GO" id="GO:0005524">
    <property type="term" value="F:ATP binding"/>
    <property type="evidence" value="ECO:0007669"/>
    <property type="project" value="UniProtKB-KW"/>
</dbReference>
<dbReference type="PANTHER" id="PTHR43820">
    <property type="entry name" value="HIGH-AFFINITY BRANCHED-CHAIN AMINO ACID TRANSPORT ATP-BINDING PROTEIN LIVF"/>
    <property type="match status" value="1"/>
</dbReference>
<reference evidence="7 8" key="1">
    <citation type="submission" date="2016-10" db="EMBL/GenBank/DDBJ databases">
        <authorList>
            <person name="Varghese N."/>
            <person name="Submissions S."/>
        </authorList>
    </citation>
    <scope>NUCLEOTIDE SEQUENCE [LARGE SCALE GENOMIC DNA]</scope>
    <source>
        <strain evidence="7 8">DSM 18839</strain>
    </source>
</reference>
<dbReference type="GO" id="GO:0015658">
    <property type="term" value="F:branched-chain amino acid transmembrane transporter activity"/>
    <property type="evidence" value="ECO:0007669"/>
    <property type="project" value="TreeGrafter"/>
</dbReference>
<dbReference type="AlphaFoldDB" id="A0A8G2BFX2"/>
<keyword evidence="8" id="KW-1185">Reference proteome</keyword>
<dbReference type="PANTHER" id="PTHR43820:SF4">
    <property type="entry name" value="HIGH-AFFINITY BRANCHED-CHAIN AMINO ACID TRANSPORT ATP-BINDING PROTEIN LIVF"/>
    <property type="match status" value="1"/>
</dbReference>
<sequence length="239" mass="24792">MTQRLELDGVTVTHAEGVAVDQASFSCASGEVVAVMGANGAGKSSLIRALAGAEPLSSGAIRVDGQDVTGMRLEQRVRAGIGWCPEGRRLFAGLTVAETLDVAATGGAAERAAAFERIFTLFPVLKERRDATAWTLSGGQQQMLAIARAVISEPRVVLLDEPSIGLAPVVLDDVFATIRRLAESGAAVVLAEQAVPRALAIADRAIVLRRGVIVLDVPAERIDAGVVASAMLDAGSERA</sequence>
<evidence type="ECO:0000313" key="7">
    <source>
        <dbReference type="EMBL" id="SDF40085.1"/>
    </source>
</evidence>
<organism evidence="7 8">
    <name type="scientific">Thalassobaculum litoreum DSM 18839</name>
    <dbReference type="NCBI Taxonomy" id="1123362"/>
    <lineage>
        <taxon>Bacteria</taxon>
        <taxon>Pseudomonadati</taxon>
        <taxon>Pseudomonadota</taxon>
        <taxon>Alphaproteobacteria</taxon>
        <taxon>Rhodospirillales</taxon>
        <taxon>Thalassobaculaceae</taxon>
        <taxon>Thalassobaculum</taxon>
    </lineage>
</organism>
<feature type="domain" description="ABC transporter" evidence="6">
    <location>
        <begin position="5"/>
        <end position="235"/>
    </location>
</feature>
<dbReference type="OrthoDB" id="7302599at2"/>
<evidence type="ECO:0000256" key="4">
    <source>
        <dbReference type="ARBA" id="ARBA00022840"/>
    </source>
</evidence>
<dbReference type="PROSITE" id="PS00211">
    <property type="entry name" value="ABC_TRANSPORTER_1"/>
    <property type="match status" value="1"/>
</dbReference>
<dbReference type="InterPro" id="IPR003439">
    <property type="entry name" value="ABC_transporter-like_ATP-bd"/>
</dbReference>
<dbReference type="PROSITE" id="PS50893">
    <property type="entry name" value="ABC_TRANSPORTER_2"/>
    <property type="match status" value="1"/>
</dbReference>
<dbReference type="CDD" id="cd03224">
    <property type="entry name" value="ABC_TM1139_LivF_branched"/>
    <property type="match status" value="1"/>
</dbReference>
<protein>
    <submittedName>
        <fullName evidence="7">Branched-chain amino acid transport system ATP-binding protein</fullName>
    </submittedName>
</protein>
<keyword evidence="5" id="KW-0029">Amino-acid transport</keyword>
<keyword evidence="2" id="KW-0813">Transport</keyword>
<proteinExistence type="inferred from homology"/>
<dbReference type="InterPro" id="IPR027417">
    <property type="entry name" value="P-loop_NTPase"/>
</dbReference>
<evidence type="ECO:0000256" key="1">
    <source>
        <dbReference type="ARBA" id="ARBA00005417"/>
    </source>
</evidence>
<dbReference type="InterPro" id="IPR017871">
    <property type="entry name" value="ABC_transporter-like_CS"/>
</dbReference>
<keyword evidence="3" id="KW-0547">Nucleotide-binding</keyword>
<dbReference type="EMBL" id="FNBW01000003">
    <property type="protein sequence ID" value="SDF40085.1"/>
    <property type="molecule type" value="Genomic_DNA"/>
</dbReference>
<evidence type="ECO:0000256" key="5">
    <source>
        <dbReference type="ARBA" id="ARBA00022970"/>
    </source>
</evidence>
<dbReference type="SMART" id="SM00382">
    <property type="entry name" value="AAA"/>
    <property type="match status" value="1"/>
</dbReference>
<dbReference type="InterPro" id="IPR052156">
    <property type="entry name" value="BCAA_Transport_ATP-bd_LivF"/>
</dbReference>
<evidence type="ECO:0000256" key="3">
    <source>
        <dbReference type="ARBA" id="ARBA00022741"/>
    </source>
</evidence>
<dbReference type="GO" id="GO:0016887">
    <property type="term" value="F:ATP hydrolysis activity"/>
    <property type="evidence" value="ECO:0007669"/>
    <property type="project" value="InterPro"/>
</dbReference>
<gene>
    <name evidence="7" type="ORF">SAMN05660686_01171</name>
</gene>
<evidence type="ECO:0000313" key="8">
    <source>
        <dbReference type="Proteomes" id="UP000198615"/>
    </source>
</evidence>
<comment type="caution">
    <text evidence="7">The sequence shown here is derived from an EMBL/GenBank/DDBJ whole genome shotgun (WGS) entry which is preliminary data.</text>
</comment>
<dbReference type="GO" id="GO:0015807">
    <property type="term" value="P:L-amino acid transport"/>
    <property type="evidence" value="ECO:0007669"/>
    <property type="project" value="TreeGrafter"/>
</dbReference>
<dbReference type="RefSeq" id="WP_093148873.1">
    <property type="nucleotide sequence ID" value="NZ_FNBW01000003.1"/>
</dbReference>
<comment type="similarity">
    <text evidence="1">Belongs to the ABC transporter superfamily.</text>
</comment>
<dbReference type="SUPFAM" id="SSF52540">
    <property type="entry name" value="P-loop containing nucleoside triphosphate hydrolases"/>
    <property type="match status" value="1"/>
</dbReference>
<dbReference type="InterPro" id="IPR003593">
    <property type="entry name" value="AAA+_ATPase"/>
</dbReference>
<dbReference type="Gene3D" id="3.40.50.300">
    <property type="entry name" value="P-loop containing nucleotide triphosphate hydrolases"/>
    <property type="match status" value="1"/>
</dbReference>